<reference evidence="1" key="1">
    <citation type="submission" date="2020-02" db="EMBL/GenBank/DDBJ databases">
        <authorList>
            <person name="Meier V. D."/>
        </authorList>
    </citation>
    <scope>NUCLEOTIDE SEQUENCE</scope>
    <source>
        <strain evidence="1">AVDCRST_MAG29</strain>
    </source>
</reference>
<dbReference type="EMBL" id="CADCUG010000096">
    <property type="protein sequence ID" value="CAA9340826.1"/>
    <property type="molecule type" value="Genomic_DNA"/>
</dbReference>
<name>A0A6J4LRV6_9ACTN</name>
<protein>
    <submittedName>
        <fullName evidence="1">Uncharacterized protein</fullName>
    </submittedName>
</protein>
<organism evidence="1">
    <name type="scientific">uncultured Nocardioidaceae bacterium</name>
    <dbReference type="NCBI Taxonomy" id="253824"/>
    <lineage>
        <taxon>Bacteria</taxon>
        <taxon>Bacillati</taxon>
        <taxon>Actinomycetota</taxon>
        <taxon>Actinomycetes</taxon>
        <taxon>Propionibacteriales</taxon>
        <taxon>Nocardioidaceae</taxon>
        <taxon>environmental samples</taxon>
    </lineage>
</organism>
<accession>A0A6J4LRV6</accession>
<gene>
    <name evidence="1" type="ORF">AVDCRST_MAG29-1470</name>
</gene>
<proteinExistence type="predicted"/>
<sequence>MGVGAIIGTGIFVVIGEGSRPDDISRAERCLPALKECAGRALA</sequence>
<evidence type="ECO:0000313" key="1">
    <source>
        <dbReference type="EMBL" id="CAA9340826.1"/>
    </source>
</evidence>
<dbReference type="AlphaFoldDB" id="A0A6J4LRV6"/>